<organism evidence="1 2">
    <name type="scientific">Paenalcaligenes hominis</name>
    <dbReference type="NCBI Taxonomy" id="643674"/>
    <lineage>
        <taxon>Bacteria</taxon>
        <taxon>Pseudomonadati</taxon>
        <taxon>Pseudomonadota</taxon>
        <taxon>Betaproteobacteria</taxon>
        <taxon>Burkholderiales</taxon>
        <taxon>Alcaligenaceae</taxon>
        <taxon>Paenalcaligenes</taxon>
    </lineage>
</organism>
<dbReference type="Proteomes" id="UP000700248">
    <property type="component" value="Unassembled WGS sequence"/>
</dbReference>
<accession>A0A9D2VDU5</accession>
<dbReference type="RefSeq" id="WP_276829568.1">
    <property type="nucleotide sequence ID" value="NZ_DYTQ01000001.1"/>
</dbReference>
<dbReference type="Gene3D" id="3.30.450.150">
    <property type="entry name" value="Haem-degrading domain"/>
    <property type="match status" value="1"/>
</dbReference>
<protein>
    <submittedName>
        <fullName evidence="1">Heme-binding protein</fullName>
    </submittedName>
</protein>
<dbReference type="EMBL" id="DYTQ01000001">
    <property type="protein sequence ID" value="HJH22917.1"/>
    <property type="molecule type" value="Genomic_DNA"/>
</dbReference>
<dbReference type="InterPro" id="IPR005624">
    <property type="entry name" value="PduO/GlcC-like"/>
</dbReference>
<dbReference type="PANTHER" id="PTHR34309">
    <property type="entry name" value="SLR1406 PROTEIN"/>
    <property type="match status" value="1"/>
</dbReference>
<evidence type="ECO:0000313" key="2">
    <source>
        <dbReference type="Proteomes" id="UP000700248"/>
    </source>
</evidence>
<dbReference type="InterPro" id="IPR052517">
    <property type="entry name" value="GlcG_carb_metab_protein"/>
</dbReference>
<dbReference type="PANTHER" id="PTHR34309:SF1">
    <property type="entry name" value="PROTEIN GLCG"/>
    <property type="match status" value="1"/>
</dbReference>
<dbReference type="SUPFAM" id="SSF143744">
    <property type="entry name" value="GlcG-like"/>
    <property type="match status" value="1"/>
</dbReference>
<reference evidence="1" key="1">
    <citation type="journal article" date="2021" name="PeerJ">
        <title>Extensive microbial diversity within the chicken gut microbiome revealed by metagenomics and culture.</title>
        <authorList>
            <person name="Gilroy R."/>
            <person name="Ravi A."/>
            <person name="Getino M."/>
            <person name="Pursley I."/>
            <person name="Horton D.L."/>
            <person name="Alikhan N.F."/>
            <person name="Baker D."/>
            <person name="Gharbi K."/>
            <person name="Hall N."/>
            <person name="Watson M."/>
            <person name="Adriaenssens E.M."/>
            <person name="Foster-Nyarko E."/>
            <person name="Jarju S."/>
            <person name="Secka A."/>
            <person name="Antonio M."/>
            <person name="Oren A."/>
            <person name="Chaudhuri R.R."/>
            <person name="La Ragione R."/>
            <person name="Hildebrand F."/>
            <person name="Pallen M.J."/>
        </authorList>
    </citation>
    <scope>NUCLEOTIDE SEQUENCE</scope>
    <source>
        <strain evidence="1">CHK175-13533</strain>
    </source>
</reference>
<name>A0A9D2VDU5_9BURK</name>
<evidence type="ECO:0000313" key="1">
    <source>
        <dbReference type="EMBL" id="HJH22917.1"/>
    </source>
</evidence>
<comment type="caution">
    <text evidence="1">The sequence shown here is derived from an EMBL/GenBank/DDBJ whole genome shotgun (WGS) entry which is preliminary data.</text>
</comment>
<reference evidence="1" key="2">
    <citation type="submission" date="2021-09" db="EMBL/GenBank/DDBJ databases">
        <authorList>
            <person name="Gilroy R."/>
        </authorList>
    </citation>
    <scope>NUCLEOTIDE SEQUENCE</scope>
    <source>
        <strain evidence="1">CHK175-13533</strain>
    </source>
</reference>
<gene>
    <name evidence="1" type="ORF">K8U84_00005</name>
</gene>
<dbReference type="AlphaFoldDB" id="A0A9D2VDU5"/>
<dbReference type="InterPro" id="IPR038084">
    <property type="entry name" value="PduO/GlcC-like_sf"/>
</dbReference>
<proteinExistence type="predicted"/>
<dbReference type="Pfam" id="PF03928">
    <property type="entry name" value="HbpS-like"/>
    <property type="match status" value="1"/>
</dbReference>
<sequence length="92" mass="9848">MDQAPVQSITLAISKAYTAARLGIATTAFHAQLQQERLQTQDYMDAQLTAVPGGTPLYGSDHRLIGAIGVSGRHTQNDQTLADAVATYFQSI</sequence>
<feature type="non-terminal residue" evidence="1">
    <location>
        <position position="1"/>
    </location>
</feature>